<keyword evidence="3 7" id="KW-1133">Transmembrane helix</keyword>
<feature type="compositionally biased region" description="Basic and acidic residues" evidence="6">
    <location>
        <begin position="1"/>
        <end position="11"/>
    </location>
</feature>
<dbReference type="RefSeq" id="XP_021843378.1">
    <property type="nucleotide sequence ID" value="XM_021987686.2"/>
</dbReference>
<dbReference type="GeneID" id="110783355"/>
<organism evidence="8 9">
    <name type="scientific">Spinacia oleracea</name>
    <name type="common">Spinach</name>
    <dbReference type="NCBI Taxonomy" id="3562"/>
    <lineage>
        <taxon>Eukaryota</taxon>
        <taxon>Viridiplantae</taxon>
        <taxon>Streptophyta</taxon>
        <taxon>Embryophyta</taxon>
        <taxon>Tracheophyta</taxon>
        <taxon>Spermatophyta</taxon>
        <taxon>Magnoliopsida</taxon>
        <taxon>eudicotyledons</taxon>
        <taxon>Gunneridae</taxon>
        <taxon>Pentapetalae</taxon>
        <taxon>Caryophyllales</taxon>
        <taxon>Chenopodiaceae</taxon>
        <taxon>Chenopodioideae</taxon>
        <taxon>Anserineae</taxon>
        <taxon>Spinacia</taxon>
    </lineage>
</organism>
<comment type="subcellular location">
    <subcellularLocation>
        <location evidence="1">Mitochondrion membrane</location>
        <topology evidence="1">Multi-pass membrane protein</topology>
    </subcellularLocation>
</comment>
<evidence type="ECO:0000256" key="5">
    <source>
        <dbReference type="ARBA" id="ARBA00023136"/>
    </source>
</evidence>
<dbReference type="GO" id="GO:0005741">
    <property type="term" value="C:mitochondrial outer membrane"/>
    <property type="evidence" value="ECO:0000318"/>
    <property type="project" value="GO_Central"/>
</dbReference>
<reference evidence="9" key="2">
    <citation type="submission" date="2025-08" db="UniProtKB">
        <authorList>
            <consortium name="RefSeq"/>
        </authorList>
    </citation>
    <scope>IDENTIFICATION</scope>
    <source>
        <tissue evidence="9">Leaf</tissue>
    </source>
</reference>
<evidence type="ECO:0000256" key="7">
    <source>
        <dbReference type="SAM" id="Phobius"/>
    </source>
</evidence>
<dbReference type="PANTHER" id="PTHR28234:SF1">
    <property type="entry name" value="NUCLEAR CONTROL OF ATPASE PROTEIN 2"/>
    <property type="match status" value="1"/>
</dbReference>
<feature type="region of interest" description="Disordered" evidence="6">
    <location>
        <begin position="1"/>
        <end position="20"/>
    </location>
</feature>
<evidence type="ECO:0000313" key="8">
    <source>
        <dbReference type="Proteomes" id="UP000813463"/>
    </source>
</evidence>
<feature type="transmembrane region" description="Helical" evidence="7">
    <location>
        <begin position="303"/>
        <end position="322"/>
    </location>
</feature>
<dbReference type="KEGG" id="soe:110783355"/>
<keyword evidence="8" id="KW-1185">Reference proteome</keyword>
<protein>
    <submittedName>
        <fullName evidence="9">Protein DGS1, mitochondrial</fullName>
    </submittedName>
</protein>
<dbReference type="PANTHER" id="PTHR28234">
    <property type="entry name" value="NUCLEAR CONTROL OF ATPASE PROTEIN 2"/>
    <property type="match status" value="1"/>
</dbReference>
<sequence length="603" mass="68955">MTSESRGERNTMEVASPSQEDAESRNFRTLTLLYSNYIWTRFSNSPFIGKISSLCRQFGRAKSRRQKLCLPLPLPSKSVDSSLILTEASSIYDVLEDVFEHILSNMHNVQKNLRYWQAKAEGSNAQKAYFMIFERGPRALFDETVEFVRNFIAEDSSFQILCHSASGFISERVAVLDSLQSALATFLAQVYMMIDKQGEDLVTDPQKALPSLLVTINGLFSDLENTIAQVHASMSLIDSCAGENKSSALVFNKMTEVQLEQPQWSDSEIRDAVDIINQNIQKLDSYISVLVARHQKPRRMTRYWIRYTCGAVGLSVCSLWIVRHSRLVGSPDIDNWFSDAKESTVSFWTEHVEHPILSIRDELFETFRKRHRGVMEAEEVHLTANSLRRMLVAFCEQANGEKLPENATDLDLLQIVMGRYEKEMMHPVKSMFGGDLARAMLIQVQKLKLDIETAMLELNQILKANEINFAILAALPAFAVIVLSMILVRSWIMQDKGAEGRGRLARRQRRLLIVEIEKRIMHYQSCMDMGQAQNAQCSFGLVLYTLDRLYRAVERHAKMTGEWSCLRQDIIDLAKPDLQITYKLTITSRMERVYDCLLPSLKQ</sequence>
<name>A0A9R0I6G5_SPIOL</name>
<dbReference type="InterPro" id="IPR013946">
    <property type="entry name" value="NCA2-like"/>
</dbReference>
<dbReference type="AlphaFoldDB" id="A0A9R0I6G5"/>
<keyword evidence="5 7" id="KW-0472">Membrane</keyword>
<dbReference type="OrthoDB" id="413313at2759"/>
<gene>
    <name evidence="9" type="primary">LOC110783355</name>
</gene>
<dbReference type="Pfam" id="PF08637">
    <property type="entry name" value="NCA2"/>
    <property type="match status" value="1"/>
</dbReference>
<evidence type="ECO:0000256" key="3">
    <source>
        <dbReference type="ARBA" id="ARBA00022989"/>
    </source>
</evidence>
<accession>A0A9R0I6G5</accession>
<dbReference type="Proteomes" id="UP000813463">
    <property type="component" value="Chromosome 4"/>
</dbReference>
<evidence type="ECO:0000256" key="4">
    <source>
        <dbReference type="ARBA" id="ARBA00023128"/>
    </source>
</evidence>
<evidence type="ECO:0000256" key="6">
    <source>
        <dbReference type="SAM" id="MobiDB-lite"/>
    </source>
</evidence>
<reference evidence="8" key="1">
    <citation type="journal article" date="2021" name="Nat. Commun.">
        <title>Genomic analyses provide insights into spinach domestication and the genetic basis of agronomic traits.</title>
        <authorList>
            <person name="Cai X."/>
            <person name="Sun X."/>
            <person name="Xu C."/>
            <person name="Sun H."/>
            <person name="Wang X."/>
            <person name="Ge C."/>
            <person name="Zhang Z."/>
            <person name="Wang Q."/>
            <person name="Fei Z."/>
            <person name="Jiao C."/>
            <person name="Wang Q."/>
        </authorList>
    </citation>
    <scope>NUCLEOTIDE SEQUENCE [LARGE SCALE GENOMIC DNA]</scope>
    <source>
        <strain evidence="8">cv. Varoflay</strain>
    </source>
</reference>
<keyword evidence="2 7" id="KW-0812">Transmembrane</keyword>
<keyword evidence="4" id="KW-0496">Mitochondrion</keyword>
<evidence type="ECO:0000256" key="1">
    <source>
        <dbReference type="ARBA" id="ARBA00004225"/>
    </source>
</evidence>
<feature type="transmembrane region" description="Helical" evidence="7">
    <location>
        <begin position="467"/>
        <end position="488"/>
    </location>
</feature>
<proteinExistence type="predicted"/>
<evidence type="ECO:0000313" key="9">
    <source>
        <dbReference type="RefSeq" id="XP_021843378.1"/>
    </source>
</evidence>
<evidence type="ECO:0000256" key="2">
    <source>
        <dbReference type="ARBA" id="ARBA00022692"/>
    </source>
</evidence>